<dbReference type="Proteomes" id="UP000625711">
    <property type="component" value="Unassembled WGS sequence"/>
</dbReference>
<dbReference type="EMBL" id="JAACXV010000311">
    <property type="protein sequence ID" value="KAF7280231.1"/>
    <property type="molecule type" value="Genomic_DNA"/>
</dbReference>
<evidence type="ECO:0000313" key="3">
    <source>
        <dbReference type="Proteomes" id="UP000625711"/>
    </source>
</evidence>
<proteinExistence type="predicted"/>
<accession>A0A834MFL4</accession>
<gene>
    <name evidence="2" type="ORF">GWI33_006274</name>
</gene>
<name>A0A834MFL4_RHYFE</name>
<feature type="region of interest" description="Disordered" evidence="1">
    <location>
        <begin position="67"/>
        <end position="90"/>
    </location>
</feature>
<dbReference type="AlphaFoldDB" id="A0A834MFL4"/>
<reference evidence="2" key="1">
    <citation type="submission" date="2020-08" db="EMBL/GenBank/DDBJ databases">
        <title>Genome sequencing and assembly of the red palm weevil Rhynchophorus ferrugineus.</title>
        <authorList>
            <person name="Dias G.B."/>
            <person name="Bergman C.M."/>
            <person name="Manee M."/>
        </authorList>
    </citation>
    <scope>NUCLEOTIDE SEQUENCE</scope>
    <source>
        <strain evidence="2">AA-2017</strain>
        <tissue evidence="2">Whole larva</tissue>
    </source>
</reference>
<keyword evidence="3" id="KW-1185">Reference proteome</keyword>
<sequence>MSASENQIFVENINCATKEIQGSDPQQHKSKMEDGTAKNKTVLTYAVFDRATDRTNDGRIIPLFKWGGSSASGAPRAPCPPDAPELYEQM</sequence>
<comment type="caution">
    <text evidence="2">The sequence shown here is derived from an EMBL/GenBank/DDBJ whole genome shotgun (WGS) entry which is preliminary data.</text>
</comment>
<organism evidence="2 3">
    <name type="scientific">Rhynchophorus ferrugineus</name>
    <name type="common">Red palm weevil</name>
    <name type="synonym">Curculio ferrugineus</name>
    <dbReference type="NCBI Taxonomy" id="354439"/>
    <lineage>
        <taxon>Eukaryota</taxon>
        <taxon>Metazoa</taxon>
        <taxon>Ecdysozoa</taxon>
        <taxon>Arthropoda</taxon>
        <taxon>Hexapoda</taxon>
        <taxon>Insecta</taxon>
        <taxon>Pterygota</taxon>
        <taxon>Neoptera</taxon>
        <taxon>Endopterygota</taxon>
        <taxon>Coleoptera</taxon>
        <taxon>Polyphaga</taxon>
        <taxon>Cucujiformia</taxon>
        <taxon>Curculionidae</taxon>
        <taxon>Dryophthorinae</taxon>
        <taxon>Rhynchophorus</taxon>
    </lineage>
</organism>
<protein>
    <submittedName>
        <fullName evidence="2">Uncharacterized protein</fullName>
    </submittedName>
</protein>
<evidence type="ECO:0000313" key="2">
    <source>
        <dbReference type="EMBL" id="KAF7280231.1"/>
    </source>
</evidence>
<evidence type="ECO:0000256" key="1">
    <source>
        <dbReference type="SAM" id="MobiDB-lite"/>
    </source>
</evidence>